<sequence>MSWLDLLTHWVHIEADLHERYGVDVEDRAVMRSRSWRWLQTRIVGLLSVESRLRRALKLDQEDDGDGAEAG</sequence>
<protein>
    <submittedName>
        <fullName evidence="1">Uncharacterized protein</fullName>
    </submittedName>
</protein>
<gene>
    <name evidence="1" type="ORF">I4J89_04515</name>
</gene>
<accession>A0A931FZT5</accession>
<name>A0A931FZT5_9ACTN</name>
<organism evidence="1 2">
    <name type="scientific">Actinoplanes aureus</name>
    <dbReference type="NCBI Taxonomy" id="2792083"/>
    <lineage>
        <taxon>Bacteria</taxon>
        <taxon>Bacillati</taxon>
        <taxon>Actinomycetota</taxon>
        <taxon>Actinomycetes</taxon>
        <taxon>Micromonosporales</taxon>
        <taxon>Micromonosporaceae</taxon>
        <taxon>Actinoplanes</taxon>
    </lineage>
</organism>
<reference evidence="1" key="1">
    <citation type="submission" date="2020-11" db="EMBL/GenBank/DDBJ databases">
        <title>Isolation and identification of active actinomycetes.</title>
        <authorList>
            <person name="Sun X."/>
        </authorList>
    </citation>
    <scope>NUCLEOTIDE SEQUENCE</scope>
    <source>
        <strain evidence="1">NEAU-A11</strain>
    </source>
</reference>
<dbReference type="Proteomes" id="UP000598146">
    <property type="component" value="Unassembled WGS sequence"/>
</dbReference>
<keyword evidence="2" id="KW-1185">Reference proteome</keyword>
<comment type="caution">
    <text evidence="1">The sequence shown here is derived from an EMBL/GenBank/DDBJ whole genome shotgun (WGS) entry which is preliminary data.</text>
</comment>
<dbReference type="RefSeq" id="WP_196412786.1">
    <property type="nucleotide sequence ID" value="NZ_JADQTO010000002.1"/>
</dbReference>
<dbReference type="EMBL" id="JADQTO010000002">
    <property type="protein sequence ID" value="MBG0560729.1"/>
    <property type="molecule type" value="Genomic_DNA"/>
</dbReference>
<evidence type="ECO:0000313" key="1">
    <source>
        <dbReference type="EMBL" id="MBG0560729.1"/>
    </source>
</evidence>
<evidence type="ECO:0000313" key="2">
    <source>
        <dbReference type="Proteomes" id="UP000598146"/>
    </source>
</evidence>
<proteinExistence type="predicted"/>
<dbReference type="AlphaFoldDB" id="A0A931FZT5"/>